<name>A0ABW9QNS4_9ACTN</name>
<keyword evidence="1" id="KW-1133">Transmembrane helix</keyword>
<dbReference type="NCBIfam" id="TIGR02115">
    <property type="entry name" value="potass_kdpF"/>
    <property type="match status" value="1"/>
</dbReference>
<accession>A0ABW9QNS4</accession>
<sequence length="29" mass="3189">MSAAEAILLAISVALFLYVGYAMIKPERF</sequence>
<dbReference type="Pfam" id="PF09604">
    <property type="entry name" value="Potass_KdpF"/>
    <property type="match status" value="1"/>
</dbReference>
<keyword evidence="3" id="KW-1185">Reference proteome</keyword>
<feature type="transmembrane region" description="Helical" evidence="1">
    <location>
        <begin position="6"/>
        <end position="24"/>
    </location>
</feature>
<proteinExistence type="predicted"/>
<evidence type="ECO:0000313" key="3">
    <source>
        <dbReference type="Proteomes" id="UP000437736"/>
    </source>
</evidence>
<comment type="caution">
    <text evidence="2">The sequence shown here is derived from an EMBL/GenBank/DDBJ whole genome shotgun (WGS) entry which is preliminary data.</text>
</comment>
<keyword evidence="1" id="KW-0812">Transmembrane</keyword>
<evidence type="ECO:0000313" key="2">
    <source>
        <dbReference type="EMBL" id="MST31291.1"/>
    </source>
</evidence>
<keyword evidence="1" id="KW-0472">Membrane</keyword>
<dbReference type="InterPro" id="IPR011726">
    <property type="entry name" value="KdpF"/>
</dbReference>
<reference evidence="2 3" key="1">
    <citation type="submission" date="2019-11" db="EMBL/GenBank/DDBJ databases">
        <title>Acidiferrimicrobium australis gen. nov., sp. nov., an acidophilic and obligately heterotrophic, member of the Actinobacteria that catalyses dissimilatory oxido- reduction of iron isolated from metal-rich acidic water in Chile.</title>
        <authorList>
            <person name="Gonzalez D."/>
            <person name="Huber K."/>
            <person name="Hedrich S."/>
            <person name="Rojas-Villalobos C."/>
            <person name="Quatrini R."/>
            <person name="Dinamarca M.A."/>
            <person name="Schwarz A."/>
            <person name="Canales C."/>
            <person name="Nancucheo I."/>
        </authorList>
    </citation>
    <scope>NUCLEOTIDE SEQUENCE [LARGE SCALE GENOMIC DNA]</scope>
    <source>
        <strain evidence="2 3">USS-CCA1</strain>
    </source>
</reference>
<dbReference type="Proteomes" id="UP000437736">
    <property type="component" value="Unassembled WGS sequence"/>
</dbReference>
<gene>
    <name evidence="2" type="primary">kdpF</name>
    <name evidence="2" type="ORF">GHK86_00905</name>
</gene>
<evidence type="ECO:0000256" key="1">
    <source>
        <dbReference type="SAM" id="Phobius"/>
    </source>
</evidence>
<organism evidence="2 3">
    <name type="scientific">Acidiferrimicrobium australe</name>
    <dbReference type="NCBI Taxonomy" id="2664430"/>
    <lineage>
        <taxon>Bacteria</taxon>
        <taxon>Bacillati</taxon>
        <taxon>Actinomycetota</taxon>
        <taxon>Acidimicrobiia</taxon>
        <taxon>Acidimicrobiales</taxon>
        <taxon>Acidimicrobiaceae</taxon>
        <taxon>Acidiferrimicrobium</taxon>
    </lineage>
</organism>
<protein>
    <submittedName>
        <fullName evidence="2">K(+)-transporting ATPase subunit F</fullName>
    </submittedName>
</protein>
<dbReference type="EMBL" id="WJHE01000032">
    <property type="protein sequence ID" value="MST31291.1"/>
    <property type="molecule type" value="Genomic_DNA"/>
</dbReference>